<evidence type="ECO:0000256" key="1">
    <source>
        <dbReference type="ARBA" id="ARBA00023015"/>
    </source>
</evidence>
<dbReference type="Proteomes" id="UP000059419">
    <property type="component" value="Plasmid pEM02"/>
</dbReference>
<feature type="domain" description="HTH hxlR-type" evidence="4">
    <location>
        <begin position="23"/>
        <end position="121"/>
    </location>
</feature>
<dbReference type="PANTHER" id="PTHR33204:SF37">
    <property type="entry name" value="HTH-TYPE TRANSCRIPTIONAL REGULATOR YODB"/>
    <property type="match status" value="1"/>
</dbReference>
<dbReference type="RefSeq" id="WP_236566368.1">
    <property type="nucleotide sequence ID" value="NZ_JACSXD010000026.1"/>
</dbReference>
<evidence type="ECO:0000313" key="6">
    <source>
        <dbReference type="Proteomes" id="UP000059419"/>
    </source>
</evidence>
<dbReference type="PATRIC" id="fig|1619313.3.peg.4304"/>
<evidence type="ECO:0000259" key="4">
    <source>
        <dbReference type="PROSITE" id="PS51118"/>
    </source>
</evidence>
<organism evidence="5 6">
    <name type="scientific">Duffyella gerundensis</name>
    <dbReference type="NCBI Taxonomy" id="1619313"/>
    <lineage>
        <taxon>Bacteria</taxon>
        <taxon>Pseudomonadati</taxon>
        <taxon>Pseudomonadota</taxon>
        <taxon>Gammaproteobacteria</taxon>
        <taxon>Enterobacterales</taxon>
        <taxon>Erwiniaceae</taxon>
        <taxon>Duffyella</taxon>
    </lineage>
</organism>
<sequence length="131" mass="14765">MIQVLAPKTLGQIHMLKCNLPSCGVARFLILLDGPWATLIVRELLRGPQRFSELRTSLTGISAHTLTHRLRRFEKSGLVMRTAYAETPPKVIYELTELGKSLEPILLTMNNWGQNIPDDVLRSAIVNDNEM</sequence>
<dbReference type="InterPro" id="IPR036388">
    <property type="entry name" value="WH-like_DNA-bd_sf"/>
</dbReference>
<dbReference type="InterPro" id="IPR011991">
    <property type="entry name" value="ArsR-like_HTH"/>
</dbReference>
<geneLocation type="plasmid" evidence="6">
    <name>pEM02</name>
</geneLocation>
<evidence type="ECO:0000313" key="5">
    <source>
        <dbReference type="EMBL" id="CUU26360.1"/>
    </source>
</evidence>
<dbReference type="InterPro" id="IPR036390">
    <property type="entry name" value="WH_DNA-bd_sf"/>
</dbReference>
<proteinExistence type="predicted"/>
<dbReference type="AlphaFoldDB" id="A0A0U5LAK2"/>
<name>A0A0U5LAK2_9GAMM</name>
<keyword evidence="2" id="KW-0238">DNA-binding</keyword>
<gene>
    <name evidence="5" type="ORF">EM595_p1114</name>
</gene>
<dbReference type="PROSITE" id="PS51118">
    <property type="entry name" value="HTH_HXLR"/>
    <property type="match status" value="1"/>
</dbReference>
<evidence type="ECO:0000256" key="3">
    <source>
        <dbReference type="ARBA" id="ARBA00023163"/>
    </source>
</evidence>
<keyword evidence="1" id="KW-0805">Transcription regulation</keyword>
<dbReference type="KEGG" id="ege:EM595_p1114"/>
<dbReference type="GO" id="GO:0006355">
    <property type="term" value="P:regulation of DNA-templated transcription"/>
    <property type="evidence" value="ECO:0007669"/>
    <property type="project" value="UniProtKB-ARBA"/>
</dbReference>
<protein>
    <recommendedName>
        <fullName evidence="4">HTH hxlR-type domain-containing protein</fullName>
    </recommendedName>
</protein>
<accession>A0A0U5LAK2</accession>
<dbReference type="SUPFAM" id="SSF46785">
    <property type="entry name" value="Winged helix' DNA-binding domain"/>
    <property type="match status" value="1"/>
</dbReference>
<dbReference type="Gene3D" id="1.10.10.10">
    <property type="entry name" value="Winged helix-like DNA-binding domain superfamily/Winged helix DNA-binding domain"/>
    <property type="match status" value="1"/>
</dbReference>
<keyword evidence="3" id="KW-0804">Transcription</keyword>
<reference evidence="6" key="1">
    <citation type="submission" date="2015-11" db="EMBL/GenBank/DDBJ databases">
        <authorList>
            <person name="Blom J."/>
        </authorList>
    </citation>
    <scope>NUCLEOTIDE SEQUENCE [LARGE SCALE GENOMIC DNA]</scope>
    <source>
        <plasmid evidence="6">pEM02</plasmid>
    </source>
</reference>
<dbReference type="GO" id="GO:0003677">
    <property type="term" value="F:DNA binding"/>
    <property type="evidence" value="ECO:0007669"/>
    <property type="project" value="UniProtKB-KW"/>
</dbReference>
<dbReference type="EMBL" id="LN907829">
    <property type="protein sequence ID" value="CUU26360.1"/>
    <property type="molecule type" value="Genomic_DNA"/>
</dbReference>
<dbReference type="Pfam" id="PF01638">
    <property type="entry name" value="HxlR"/>
    <property type="match status" value="1"/>
</dbReference>
<keyword evidence="6" id="KW-1185">Reference proteome</keyword>
<dbReference type="PANTHER" id="PTHR33204">
    <property type="entry name" value="TRANSCRIPTIONAL REGULATOR, MARR FAMILY"/>
    <property type="match status" value="1"/>
</dbReference>
<dbReference type="CDD" id="cd00090">
    <property type="entry name" value="HTH_ARSR"/>
    <property type="match status" value="1"/>
</dbReference>
<evidence type="ECO:0000256" key="2">
    <source>
        <dbReference type="ARBA" id="ARBA00023125"/>
    </source>
</evidence>
<dbReference type="InterPro" id="IPR002577">
    <property type="entry name" value="HTH_HxlR"/>
</dbReference>